<dbReference type="STRING" id="1798383.A3D78_00225"/>
<organism evidence="7 8">
    <name type="scientific">Candidatus Gottesmanbacteria bacterium RIFCSPHIGHO2_02_FULL_39_14</name>
    <dbReference type="NCBI Taxonomy" id="1798383"/>
    <lineage>
        <taxon>Bacteria</taxon>
        <taxon>Candidatus Gottesmaniibacteriota</taxon>
    </lineage>
</organism>
<keyword evidence="2 3" id="KW-0786">Thiamine pyrophosphate</keyword>
<feature type="domain" description="Thiamine pyrophosphate enzyme N-terminal TPP-binding" evidence="6">
    <location>
        <begin position="1"/>
        <end position="117"/>
    </location>
</feature>
<evidence type="ECO:0000259" key="6">
    <source>
        <dbReference type="Pfam" id="PF02776"/>
    </source>
</evidence>
<evidence type="ECO:0000313" key="8">
    <source>
        <dbReference type="Proteomes" id="UP000176253"/>
    </source>
</evidence>
<dbReference type="AlphaFoldDB" id="A0A1F5ZW72"/>
<accession>A0A1F5ZW72</accession>
<dbReference type="PANTHER" id="PTHR18968">
    <property type="entry name" value="THIAMINE PYROPHOSPHATE ENZYMES"/>
    <property type="match status" value="1"/>
</dbReference>
<evidence type="ECO:0000256" key="2">
    <source>
        <dbReference type="ARBA" id="ARBA00023052"/>
    </source>
</evidence>
<dbReference type="SUPFAM" id="SSF52467">
    <property type="entry name" value="DHS-like NAD/FAD-binding domain"/>
    <property type="match status" value="1"/>
</dbReference>
<gene>
    <name evidence="7" type="ORF">A3D78_00225</name>
</gene>
<proteinExistence type="inferred from homology"/>
<dbReference type="InterPro" id="IPR045229">
    <property type="entry name" value="TPP_enz"/>
</dbReference>
<sequence length="602" mass="66962">MQVADYILEFLSSQGIKHVFLMTGGAIAFVVDAFSRRKDISYICTAHEQAAAMMAEAYSRMGPGFACAMATSGPGATNLVTGIACAWFDSIPIICITGQVNTYEQKGASGVRQIGFQETEIVDIVKPITKFAAQLDKAENIRFYLEKATYIAKSGRPGPVLLDLPMNYQRAEINPAEIAGFNPPDDLPFTDTGVELKNKIRQTVDILKSAERPVILVGGGIRLAKADKEILTLANQLKYPLITSWSGYDLIPRNHPLYLGAQGVYGERAANFAVQNSDVLLSIGSRLDTRQTGGKVATYARSAKVIMIDADRAELDKRRGLTPVLTINSDAKVFLTELIKALKNRQLPTVDLWLRKSLSWRKKYPNVQKIYYQEKKYVNPYVFISILSEELDEKAVIITDEGANLTWTMQAFAVKQGQRLFSAFGNSPMGYSFPASIGASIALGKKEIICIDGDGGFQINLQELTTLANYKLPVKIFILNNRGYGIIKQFQDLYLEGRHEATGKGYSCPDFIKLGKAYDIKTFSINSNNQIRKVIQRVLRWKGPVICDIKIKPRQKLIPKLEFGKPIEDLSPLLSRKEFYGNMIVAPIEQITAKKIKINEIN</sequence>
<dbReference type="GO" id="GO:0003984">
    <property type="term" value="F:acetolactate synthase activity"/>
    <property type="evidence" value="ECO:0007669"/>
    <property type="project" value="TreeGrafter"/>
</dbReference>
<evidence type="ECO:0000313" key="7">
    <source>
        <dbReference type="EMBL" id="OGG16613.1"/>
    </source>
</evidence>
<evidence type="ECO:0008006" key="9">
    <source>
        <dbReference type="Google" id="ProtNLM"/>
    </source>
</evidence>
<evidence type="ECO:0000259" key="4">
    <source>
        <dbReference type="Pfam" id="PF00205"/>
    </source>
</evidence>
<dbReference type="Gene3D" id="3.40.50.970">
    <property type="match status" value="2"/>
</dbReference>
<dbReference type="PANTHER" id="PTHR18968:SF142">
    <property type="entry name" value="ACETOLACTATE SYNTHASE"/>
    <property type="match status" value="1"/>
</dbReference>
<dbReference type="Pfam" id="PF02775">
    <property type="entry name" value="TPP_enzyme_C"/>
    <property type="match status" value="1"/>
</dbReference>
<dbReference type="InterPro" id="IPR012001">
    <property type="entry name" value="Thiamin_PyroP_enz_TPP-bd_dom"/>
</dbReference>
<comment type="similarity">
    <text evidence="1 3">Belongs to the TPP enzyme family.</text>
</comment>
<dbReference type="Pfam" id="PF02776">
    <property type="entry name" value="TPP_enzyme_N"/>
    <property type="match status" value="1"/>
</dbReference>
<name>A0A1F5ZW72_9BACT</name>
<evidence type="ECO:0000256" key="3">
    <source>
        <dbReference type="RuleBase" id="RU362132"/>
    </source>
</evidence>
<dbReference type="GO" id="GO:0050660">
    <property type="term" value="F:flavin adenine dinucleotide binding"/>
    <property type="evidence" value="ECO:0007669"/>
    <property type="project" value="TreeGrafter"/>
</dbReference>
<dbReference type="EMBL" id="MFJM01000056">
    <property type="protein sequence ID" value="OGG16613.1"/>
    <property type="molecule type" value="Genomic_DNA"/>
</dbReference>
<dbReference type="InterPro" id="IPR029061">
    <property type="entry name" value="THDP-binding"/>
</dbReference>
<dbReference type="Pfam" id="PF00205">
    <property type="entry name" value="TPP_enzyme_M"/>
    <property type="match status" value="1"/>
</dbReference>
<dbReference type="GO" id="GO:0000287">
    <property type="term" value="F:magnesium ion binding"/>
    <property type="evidence" value="ECO:0007669"/>
    <property type="project" value="InterPro"/>
</dbReference>
<protein>
    <recommendedName>
        <fullName evidence="9">Acetolactate synthase</fullName>
    </recommendedName>
</protein>
<dbReference type="Proteomes" id="UP000176253">
    <property type="component" value="Unassembled WGS sequence"/>
</dbReference>
<dbReference type="GO" id="GO:0009099">
    <property type="term" value="P:L-valine biosynthetic process"/>
    <property type="evidence" value="ECO:0007669"/>
    <property type="project" value="TreeGrafter"/>
</dbReference>
<feature type="domain" description="Thiamine pyrophosphate enzyme TPP-binding" evidence="5">
    <location>
        <begin position="402"/>
        <end position="549"/>
    </location>
</feature>
<dbReference type="GO" id="GO:0005948">
    <property type="term" value="C:acetolactate synthase complex"/>
    <property type="evidence" value="ECO:0007669"/>
    <property type="project" value="TreeGrafter"/>
</dbReference>
<dbReference type="InterPro" id="IPR012000">
    <property type="entry name" value="Thiamin_PyroP_enz_cen_dom"/>
</dbReference>
<evidence type="ECO:0000256" key="1">
    <source>
        <dbReference type="ARBA" id="ARBA00007812"/>
    </source>
</evidence>
<dbReference type="FunFam" id="3.40.50.970:FF:000007">
    <property type="entry name" value="Acetolactate synthase"/>
    <property type="match status" value="1"/>
</dbReference>
<dbReference type="InterPro" id="IPR011766">
    <property type="entry name" value="TPP_enzyme_TPP-bd"/>
</dbReference>
<dbReference type="CDD" id="cd07035">
    <property type="entry name" value="TPP_PYR_POX_like"/>
    <property type="match status" value="1"/>
</dbReference>
<dbReference type="InterPro" id="IPR029035">
    <property type="entry name" value="DHS-like_NAD/FAD-binding_dom"/>
</dbReference>
<dbReference type="SUPFAM" id="SSF52518">
    <property type="entry name" value="Thiamin diphosphate-binding fold (THDP-binding)"/>
    <property type="match status" value="2"/>
</dbReference>
<dbReference type="GO" id="GO:0030976">
    <property type="term" value="F:thiamine pyrophosphate binding"/>
    <property type="evidence" value="ECO:0007669"/>
    <property type="project" value="InterPro"/>
</dbReference>
<reference evidence="7 8" key="1">
    <citation type="journal article" date="2016" name="Nat. Commun.">
        <title>Thousands of microbial genomes shed light on interconnected biogeochemical processes in an aquifer system.</title>
        <authorList>
            <person name="Anantharaman K."/>
            <person name="Brown C.T."/>
            <person name="Hug L.A."/>
            <person name="Sharon I."/>
            <person name="Castelle C.J."/>
            <person name="Probst A.J."/>
            <person name="Thomas B.C."/>
            <person name="Singh A."/>
            <person name="Wilkins M.J."/>
            <person name="Karaoz U."/>
            <person name="Brodie E.L."/>
            <person name="Williams K.H."/>
            <person name="Hubbard S.S."/>
            <person name="Banfield J.F."/>
        </authorList>
    </citation>
    <scope>NUCLEOTIDE SEQUENCE [LARGE SCALE GENOMIC DNA]</scope>
</reference>
<feature type="domain" description="Thiamine pyrophosphate enzyme central" evidence="4">
    <location>
        <begin position="200"/>
        <end position="338"/>
    </location>
</feature>
<dbReference type="GO" id="GO:0009097">
    <property type="term" value="P:isoleucine biosynthetic process"/>
    <property type="evidence" value="ECO:0007669"/>
    <property type="project" value="TreeGrafter"/>
</dbReference>
<evidence type="ECO:0000259" key="5">
    <source>
        <dbReference type="Pfam" id="PF02775"/>
    </source>
</evidence>
<dbReference type="Gene3D" id="3.40.50.1220">
    <property type="entry name" value="TPP-binding domain"/>
    <property type="match status" value="1"/>
</dbReference>
<comment type="caution">
    <text evidence="7">The sequence shown here is derived from an EMBL/GenBank/DDBJ whole genome shotgun (WGS) entry which is preliminary data.</text>
</comment>